<evidence type="ECO:0000313" key="10">
    <source>
        <dbReference type="Proteomes" id="UP000652013"/>
    </source>
</evidence>
<sequence>MRARGVAVKVDTRTVAVCAGLLVALAAIALLTITSVGARLTVAGAIEAAGGGGTLRERFVLTELRLPRLVLGALVGAAFALGGAVFQSLSRNPLGSPDIIGFTTGASSGALAAILLFGAGPTGIAAGAIAGGLAAAGVVYGLASLRGGGMTRIILIGIGVSAMLLAVNNFLISRARLDAAVAAAAWLTGTLNGRGWDQVLLVVAVLVVVGPVLLSYGRRLQLLELGDEVARGVGVRVGAVRLRLVLLAVAAVAVATAAAGPVAFISLAAPQIARRLTGSAPLQLLPSALTGAVLVLAGDFAAQWLFAPAQLPVGVVTGAVGGGYLAWLLSREWRKGRTA</sequence>
<feature type="transmembrane region" description="Helical" evidence="8">
    <location>
        <begin position="69"/>
        <end position="87"/>
    </location>
</feature>
<dbReference type="PANTHER" id="PTHR30472">
    <property type="entry name" value="FERRIC ENTEROBACTIN TRANSPORT SYSTEM PERMEASE PROTEIN"/>
    <property type="match status" value="1"/>
</dbReference>
<reference evidence="9" key="1">
    <citation type="submission" date="2021-01" db="EMBL/GenBank/DDBJ databases">
        <title>Whole genome shotgun sequence of Spirilliplanes yamanashiensis NBRC 15828.</title>
        <authorList>
            <person name="Komaki H."/>
            <person name="Tamura T."/>
        </authorList>
    </citation>
    <scope>NUCLEOTIDE SEQUENCE</scope>
    <source>
        <strain evidence="9">NBRC 15828</strain>
    </source>
</reference>
<dbReference type="GO" id="GO:0033214">
    <property type="term" value="P:siderophore-iron import into cell"/>
    <property type="evidence" value="ECO:0007669"/>
    <property type="project" value="TreeGrafter"/>
</dbReference>
<evidence type="ECO:0000256" key="1">
    <source>
        <dbReference type="ARBA" id="ARBA00004651"/>
    </source>
</evidence>
<dbReference type="AlphaFoldDB" id="A0A8J3Y8D2"/>
<dbReference type="SUPFAM" id="SSF81345">
    <property type="entry name" value="ABC transporter involved in vitamin B12 uptake, BtuC"/>
    <property type="match status" value="1"/>
</dbReference>
<dbReference type="EMBL" id="BOOY01000025">
    <property type="protein sequence ID" value="GIJ03876.1"/>
    <property type="molecule type" value="Genomic_DNA"/>
</dbReference>
<dbReference type="CDD" id="cd06550">
    <property type="entry name" value="TM_ABC_iron-siderophores_like"/>
    <property type="match status" value="1"/>
</dbReference>
<dbReference type="GO" id="GO:0005886">
    <property type="term" value="C:plasma membrane"/>
    <property type="evidence" value="ECO:0007669"/>
    <property type="project" value="UniProtKB-SubCell"/>
</dbReference>
<dbReference type="PANTHER" id="PTHR30472:SF24">
    <property type="entry name" value="FERRIC ENTEROBACTIN TRANSPORT SYSTEM PERMEASE PROTEIN FEPG"/>
    <property type="match status" value="1"/>
</dbReference>
<keyword evidence="3" id="KW-0813">Transport</keyword>
<evidence type="ECO:0000256" key="5">
    <source>
        <dbReference type="ARBA" id="ARBA00022692"/>
    </source>
</evidence>
<dbReference type="GO" id="GO:0022857">
    <property type="term" value="F:transmembrane transporter activity"/>
    <property type="evidence" value="ECO:0007669"/>
    <property type="project" value="InterPro"/>
</dbReference>
<comment type="subcellular location">
    <subcellularLocation>
        <location evidence="1">Cell membrane</location>
        <topology evidence="1">Multi-pass membrane protein</topology>
    </subcellularLocation>
</comment>
<proteinExistence type="inferred from homology"/>
<evidence type="ECO:0000256" key="8">
    <source>
        <dbReference type="SAM" id="Phobius"/>
    </source>
</evidence>
<organism evidence="9 10">
    <name type="scientific">Spirilliplanes yamanashiensis</name>
    <dbReference type="NCBI Taxonomy" id="42233"/>
    <lineage>
        <taxon>Bacteria</taxon>
        <taxon>Bacillati</taxon>
        <taxon>Actinomycetota</taxon>
        <taxon>Actinomycetes</taxon>
        <taxon>Micromonosporales</taxon>
        <taxon>Micromonosporaceae</taxon>
        <taxon>Spirilliplanes</taxon>
    </lineage>
</organism>
<dbReference type="Gene3D" id="1.10.3470.10">
    <property type="entry name" value="ABC transporter involved in vitamin B12 uptake, BtuC"/>
    <property type="match status" value="1"/>
</dbReference>
<evidence type="ECO:0000256" key="7">
    <source>
        <dbReference type="ARBA" id="ARBA00023136"/>
    </source>
</evidence>
<gene>
    <name evidence="9" type="ORF">Sya03_32280</name>
</gene>
<evidence type="ECO:0000256" key="3">
    <source>
        <dbReference type="ARBA" id="ARBA00022448"/>
    </source>
</evidence>
<dbReference type="Pfam" id="PF01032">
    <property type="entry name" value="FecCD"/>
    <property type="match status" value="1"/>
</dbReference>
<comment type="similarity">
    <text evidence="2">Belongs to the binding-protein-dependent transport system permease family. FecCD subfamily.</text>
</comment>
<comment type="caution">
    <text evidence="9">The sequence shown here is derived from an EMBL/GenBank/DDBJ whole genome shotgun (WGS) entry which is preliminary data.</text>
</comment>
<feature type="transmembrane region" description="Helical" evidence="8">
    <location>
        <begin position="311"/>
        <end position="329"/>
    </location>
</feature>
<keyword evidence="10" id="KW-1185">Reference proteome</keyword>
<evidence type="ECO:0000256" key="4">
    <source>
        <dbReference type="ARBA" id="ARBA00022475"/>
    </source>
</evidence>
<keyword evidence="5 8" id="KW-0812">Transmembrane</keyword>
<evidence type="ECO:0000313" key="9">
    <source>
        <dbReference type="EMBL" id="GIJ03876.1"/>
    </source>
</evidence>
<keyword evidence="7 8" id="KW-0472">Membrane</keyword>
<keyword evidence="6 8" id="KW-1133">Transmembrane helix</keyword>
<feature type="transmembrane region" description="Helical" evidence="8">
    <location>
        <begin position="244"/>
        <end position="270"/>
    </location>
</feature>
<feature type="transmembrane region" description="Helical" evidence="8">
    <location>
        <begin position="199"/>
        <end position="217"/>
    </location>
</feature>
<protein>
    <submittedName>
        <fullName evidence="9">ABC transporter permease</fullName>
    </submittedName>
</protein>
<dbReference type="InterPro" id="IPR000522">
    <property type="entry name" value="ABC_transptr_permease_BtuC"/>
</dbReference>
<accession>A0A8J3Y8D2</accession>
<keyword evidence="4" id="KW-1003">Cell membrane</keyword>
<feature type="transmembrane region" description="Helical" evidence="8">
    <location>
        <begin position="99"/>
        <end position="118"/>
    </location>
</feature>
<name>A0A8J3Y8D2_9ACTN</name>
<evidence type="ECO:0000256" key="2">
    <source>
        <dbReference type="ARBA" id="ARBA00007935"/>
    </source>
</evidence>
<evidence type="ECO:0000256" key="6">
    <source>
        <dbReference type="ARBA" id="ARBA00022989"/>
    </source>
</evidence>
<feature type="transmembrane region" description="Helical" evidence="8">
    <location>
        <begin position="150"/>
        <end position="167"/>
    </location>
</feature>
<feature type="transmembrane region" description="Helical" evidence="8">
    <location>
        <begin position="124"/>
        <end position="143"/>
    </location>
</feature>
<dbReference type="InterPro" id="IPR037294">
    <property type="entry name" value="ABC_BtuC-like"/>
</dbReference>
<dbReference type="Proteomes" id="UP000652013">
    <property type="component" value="Unassembled WGS sequence"/>
</dbReference>